<dbReference type="EMBL" id="CAADRP010000779">
    <property type="protein sequence ID" value="VFU31914.1"/>
    <property type="molecule type" value="Genomic_DNA"/>
</dbReference>
<accession>A0A6N2KTD2</accession>
<keyword evidence="1" id="KW-0472">Membrane</keyword>
<protein>
    <submittedName>
        <fullName evidence="2">Uncharacterized protein</fullName>
    </submittedName>
</protein>
<dbReference type="AlphaFoldDB" id="A0A6N2KTD2"/>
<keyword evidence="1" id="KW-1133">Transmembrane helix</keyword>
<organism evidence="2">
    <name type="scientific">Salix viminalis</name>
    <name type="common">Common osier</name>
    <name type="synonym">Basket willow</name>
    <dbReference type="NCBI Taxonomy" id="40686"/>
    <lineage>
        <taxon>Eukaryota</taxon>
        <taxon>Viridiplantae</taxon>
        <taxon>Streptophyta</taxon>
        <taxon>Embryophyta</taxon>
        <taxon>Tracheophyta</taxon>
        <taxon>Spermatophyta</taxon>
        <taxon>Magnoliopsida</taxon>
        <taxon>eudicotyledons</taxon>
        <taxon>Gunneridae</taxon>
        <taxon>Pentapetalae</taxon>
        <taxon>rosids</taxon>
        <taxon>fabids</taxon>
        <taxon>Malpighiales</taxon>
        <taxon>Salicaceae</taxon>
        <taxon>Saliceae</taxon>
        <taxon>Salix</taxon>
    </lineage>
</organism>
<reference evidence="2" key="1">
    <citation type="submission" date="2019-03" db="EMBL/GenBank/DDBJ databases">
        <authorList>
            <person name="Mank J."/>
            <person name="Almeida P."/>
        </authorList>
    </citation>
    <scope>NUCLEOTIDE SEQUENCE</scope>
    <source>
        <strain evidence="2">78183</strain>
    </source>
</reference>
<evidence type="ECO:0000313" key="2">
    <source>
        <dbReference type="EMBL" id="VFU31914.1"/>
    </source>
</evidence>
<gene>
    <name evidence="2" type="ORF">SVIM_LOCUS137939</name>
</gene>
<feature type="transmembrane region" description="Helical" evidence="1">
    <location>
        <begin position="12"/>
        <end position="35"/>
    </location>
</feature>
<keyword evidence="1" id="KW-0812">Transmembrane</keyword>
<evidence type="ECO:0000256" key="1">
    <source>
        <dbReference type="SAM" id="Phobius"/>
    </source>
</evidence>
<name>A0A6N2KTD2_SALVM</name>
<proteinExistence type="predicted"/>
<sequence>MRDTGVVSGKRMLPFLGLVVVVVVVVSFSLIDLVFEDEDGKEHAVIGNNVWKQEEVVAIVRNRETFPSSSTITILSDSATDFLVNEPSCSCLGTKNPTFFSSKTFAFNP</sequence>